<accession>A0A1F5JG02</accession>
<sequence>MTRYSRCIIKRDNNWLLSRLDFIWTKYFSDIPQTNKVFISFGRFAKYRLGSIRLNKKTKDSFITITSMFKDPKIPPEVVDHTIGHELVHYTHGFSSIHPRLHKYPHAGGVVRKEMTERGMDYLYRAYKDWMKQYRRTLSVTFYG</sequence>
<comment type="caution">
    <text evidence="1">The sequence shown here is derived from an EMBL/GenBank/DDBJ whole genome shotgun (WGS) entry which is preliminary data.</text>
</comment>
<dbReference type="AlphaFoldDB" id="A0A1F5JG02"/>
<dbReference type="EMBL" id="MFCP01000035">
    <property type="protein sequence ID" value="OGE27587.1"/>
    <property type="molecule type" value="Genomic_DNA"/>
</dbReference>
<name>A0A1F5JG02_9BACT</name>
<protein>
    <recommendedName>
        <fullName evidence="3">SprT-like domain-containing protein</fullName>
    </recommendedName>
</protein>
<evidence type="ECO:0000313" key="1">
    <source>
        <dbReference type="EMBL" id="OGE27587.1"/>
    </source>
</evidence>
<organism evidence="1 2">
    <name type="scientific">Candidatus Daviesbacteria bacterium RIFCSPHIGHO2_01_FULL_40_11</name>
    <dbReference type="NCBI Taxonomy" id="1797762"/>
    <lineage>
        <taxon>Bacteria</taxon>
        <taxon>Candidatus Daviesiibacteriota</taxon>
    </lineage>
</organism>
<reference evidence="1 2" key="1">
    <citation type="journal article" date="2016" name="Nat. Commun.">
        <title>Thousands of microbial genomes shed light on interconnected biogeochemical processes in an aquifer system.</title>
        <authorList>
            <person name="Anantharaman K."/>
            <person name="Brown C.T."/>
            <person name="Hug L.A."/>
            <person name="Sharon I."/>
            <person name="Castelle C.J."/>
            <person name="Probst A.J."/>
            <person name="Thomas B.C."/>
            <person name="Singh A."/>
            <person name="Wilkins M.J."/>
            <person name="Karaoz U."/>
            <person name="Brodie E.L."/>
            <person name="Williams K.H."/>
            <person name="Hubbard S.S."/>
            <person name="Banfield J.F."/>
        </authorList>
    </citation>
    <scope>NUCLEOTIDE SEQUENCE [LARGE SCALE GENOMIC DNA]</scope>
</reference>
<evidence type="ECO:0008006" key="3">
    <source>
        <dbReference type="Google" id="ProtNLM"/>
    </source>
</evidence>
<evidence type="ECO:0000313" key="2">
    <source>
        <dbReference type="Proteomes" id="UP000177555"/>
    </source>
</evidence>
<proteinExistence type="predicted"/>
<gene>
    <name evidence="1" type="ORF">A2867_03705</name>
</gene>
<dbReference type="Proteomes" id="UP000177555">
    <property type="component" value="Unassembled WGS sequence"/>
</dbReference>